<evidence type="ECO:0000259" key="5">
    <source>
        <dbReference type="Pfam" id="PF24137"/>
    </source>
</evidence>
<dbReference type="VEuPathDB" id="FungiDB:NECHADRAFT_87924"/>
<dbReference type="eggNOG" id="ENOG502SK1F">
    <property type="taxonomic scope" value="Eukaryota"/>
</dbReference>
<evidence type="ECO:0000313" key="7">
    <source>
        <dbReference type="Proteomes" id="UP000005206"/>
    </source>
</evidence>
<dbReference type="OMA" id="GGHERFW"/>
<dbReference type="AlphaFoldDB" id="C7ZJT2"/>
<dbReference type="Pfam" id="PF22903">
    <property type="entry name" value="DA_C"/>
    <property type="match status" value="1"/>
</dbReference>
<dbReference type="SUPFAM" id="SSF159245">
    <property type="entry name" value="AttH-like"/>
    <property type="match status" value="1"/>
</dbReference>
<dbReference type="OrthoDB" id="5344254at2759"/>
<proteinExistence type="inferred from homology"/>
<dbReference type="Pfam" id="PF24137">
    <property type="entry name" value="DA_N"/>
    <property type="match status" value="1"/>
</dbReference>
<keyword evidence="7" id="KW-1185">Reference proteome</keyword>
<dbReference type="KEGG" id="nhe:NECHADRAFT_87924"/>
<evidence type="ECO:0000259" key="4">
    <source>
        <dbReference type="Pfam" id="PF22903"/>
    </source>
</evidence>
<feature type="domain" description="Diels-Alderase N-terminal" evidence="5">
    <location>
        <begin position="56"/>
        <end position="229"/>
    </location>
</feature>
<sequence length="460" mass="50007">MHLSHITTLLAALAGLSVSTASQGINCVHHRARAGDFMDGPAKMSADPLVHFDSPMVTVFNETVSENWSFDAASHDGKASIVLYLTRGTVASNIAAQRGLISIAWANGTRYMENAFVDISTLTTCQKTTTGTWTNDAGNITWGFSASKDFKQSIATIESPTIKGTFKLKSRGPPIYPGGLVYPDSRASVLLAPEMYWQEQFPVADAEVHLSIRGTPFDLYGVGGRDKNWNSRPWAAISGKWDMARAIAGPYGLMLWNYTSAVDGRPYFSATLTKGTKVIFRTANQEPSCSETYGTVILAKDGPVHLSSAPGTKSPLPKSRHTGYLIDLVSPKTDEHWHFALDFSQTTFWFPASETLTVGQFAGNVSGGLSSGIISKLCEISYLSRVLPSGPIDTSSKASKIQCSLKLPFSVSWLIVPPASMPKDLLEDQQVELKSLCVCESGIRMFWEYTPIWASQSSFS</sequence>
<gene>
    <name evidence="6" type="ORF">NECHADRAFT_87924</name>
</gene>
<accession>C7ZJT2</accession>
<feature type="domain" description="Diels-Alderase C-terminal" evidence="4">
    <location>
        <begin position="233"/>
        <end position="370"/>
    </location>
</feature>
<organism evidence="6 7">
    <name type="scientific">Fusarium vanettenii (strain ATCC MYA-4622 / CBS 123669 / FGSC 9596 / NRRL 45880 / 77-13-4)</name>
    <name type="common">Fusarium solani subsp. pisi</name>
    <dbReference type="NCBI Taxonomy" id="660122"/>
    <lineage>
        <taxon>Eukaryota</taxon>
        <taxon>Fungi</taxon>
        <taxon>Dikarya</taxon>
        <taxon>Ascomycota</taxon>
        <taxon>Pezizomycotina</taxon>
        <taxon>Sordariomycetes</taxon>
        <taxon>Hypocreomycetidae</taxon>
        <taxon>Hypocreales</taxon>
        <taxon>Nectriaceae</taxon>
        <taxon>Fusarium</taxon>
        <taxon>Fusarium solani species complex</taxon>
        <taxon>Fusarium vanettenii</taxon>
    </lineage>
</organism>
<comment type="similarity">
    <text evidence="2">Belongs to the Diels-Alderase family.</text>
</comment>
<keyword evidence="3" id="KW-0732">Signal</keyword>
<evidence type="ECO:0000313" key="6">
    <source>
        <dbReference type="EMBL" id="EEU35651.1"/>
    </source>
</evidence>
<name>C7ZJT2_FUSV7</name>
<feature type="chain" id="PRO_5002988906" description="AttH domain-containing protein" evidence="3">
    <location>
        <begin position="22"/>
        <end position="460"/>
    </location>
</feature>
<dbReference type="InParanoid" id="C7ZJT2"/>
<dbReference type="Proteomes" id="UP000005206">
    <property type="component" value="Chromosome 13"/>
</dbReference>
<feature type="signal peptide" evidence="3">
    <location>
        <begin position="1"/>
        <end position="21"/>
    </location>
</feature>
<evidence type="ECO:0000256" key="1">
    <source>
        <dbReference type="ARBA" id="ARBA00023235"/>
    </source>
</evidence>
<dbReference type="HOGENOM" id="CLU_041924_0_0_1"/>
<evidence type="ECO:0000256" key="2">
    <source>
        <dbReference type="ARBA" id="ARBA00046325"/>
    </source>
</evidence>
<dbReference type="EMBL" id="GG698936">
    <property type="protein sequence ID" value="EEU35651.1"/>
    <property type="molecule type" value="Genomic_DNA"/>
</dbReference>
<dbReference type="InterPro" id="IPR054499">
    <property type="entry name" value="DA_C"/>
</dbReference>
<protein>
    <recommendedName>
        <fullName evidence="8">AttH domain-containing protein</fullName>
    </recommendedName>
</protein>
<dbReference type="GeneID" id="9676151"/>
<dbReference type="GO" id="GO:0016853">
    <property type="term" value="F:isomerase activity"/>
    <property type="evidence" value="ECO:0007669"/>
    <property type="project" value="UniProtKB-KW"/>
</dbReference>
<reference evidence="6 7" key="1">
    <citation type="journal article" date="2009" name="PLoS Genet.">
        <title>The genome of Nectria haematococca: contribution of supernumerary chromosomes to gene expansion.</title>
        <authorList>
            <person name="Coleman J.J."/>
            <person name="Rounsley S.D."/>
            <person name="Rodriguez-Carres M."/>
            <person name="Kuo A."/>
            <person name="Wasmann C.C."/>
            <person name="Grimwood J."/>
            <person name="Schmutz J."/>
            <person name="Taga M."/>
            <person name="White G.J."/>
            <person name="Zhou S."/>
            <person name="Schwartz D.C."/>
            <person name="Freitag M."/>
            <person name="Ma L.J."/>
            <person name="Danchin E.G."/>
            <person name="Henrissat B."/>
            <person name="Coutinho P.M."/>
            <person name="Nelson D.R."/>
            <person name="Straney D."/>
            <person name="Napoli C.A."/>
            <person name="Barker B.M."/>
            <person name="Gribskov M."/>
            <person name="Rep M."/>
            <person name="Kroken S."/>
            <person name="Molnar I."/>
            <person name="Rensing C."/>
            <person name="Kennell J.C."/>
            <person name="Zamora J."/>
            <person name="Farman M.L."/>
            <person name="Selker E.U."/>
            <person name="Salamov A."/>
            <person name="Shapiro H."/>
            <person name="Pangilinan J."/>
            <person name="Lindquist E."/>
            <person name="Lamers C."/>
            <person name="Grigoriev I.V."/>
            <person name="Geiser D.M."/>
            <person name="Covert S.F."/>
            <person name="Temporini E."/>
            <person name="Vanetten H.D."/>
        </authorList>
    </citation>
    <scope>NUCLEOTIDE SEQUENCE [LARGE SCALE GENOMIC DNA]</scope>
    <source>
        <strain evidence="7">ATCC MYA-4622 / CBS 123669 / FGSC 9596 / NRRL 45880 / 77-13-4</strain>
    </source>
</reference>
<keyword evidence="1" id="KW-0413">Isomerase</keyword>
<dbReference type="RefSeq" id="XP_003041364.1">
    <property type="nucleotide sequence ID" value="XM_003041318.1"/>
</dbReference>
<evidence type="ECO:0008006" key="8">
    <source>
        <dbReference type="Google" id="ProtNLM"/>
    </source>
</evidence>
<dbReference type="InterPro" id="IPR056402">
    <property type="entry name" value="DA_N"/>
</dbReference>
<evidence type="ECO:0000256" key="3">
    <source>
        <dbReference type="SAM" id="SignalP"/>
    </source>
</evidence>